<feature type="domain" description="Trypanosome variant surface glycoprotein B-type N-terminal" evidence="12">
    <location>
        <begin position="11"/>
        <end position="364"/>
    </location>
</feature>
<evidence type="ECO:0000256" key="6">
    <source>
        <dbReference type="ARBA" id="ARBA00023136"/>
    </source>
</evidence>
<evidence type="ECO:0000256" key="5">
    <source>
        <dbReference type="ARBA" id="ARBA00022729"/>
    </source>
</evidence>
<evidence type="ECO:0000256" key="3">
    <source>
        <dbReference type="ARBA" id="ARBA00022475"/>
    </source>
</evidence>
<dbReference type="InterPro" id="IPR019609">
    <property type="entry name" value="Variant_surf_glycoprt_trypan_C"/>
</dbReference>
<evidence type="ECO:0000256" key="7">
    <source>
        <dbReference type="ARBA" id="ARBA00023180"/>
    </source>
</evidence>
<keyword evidence="6" id="KW-0472">Membrane</keyword>
<name>A0A1J0R9T7_9TRYP</name>
<evidence type="ECO:0000256" key="10">
    <source>
        <dbReference type="SAM" id="SignalP"/>
    </source>
</evidence>
<dbReference type="GO" id="GO:0005886">
    <property type="term" value="C:plasma membrane"/>
    <property type="evidence" value="ECO:0007669"/>
    <property type="project" value="UniProtKB-SubCell"/>
</dbReference>
<keyword evidence="3" id="KW-1003">Cell membrane</keyword>
<feature type="chain" id="PRO_5012068528" evidence="10">
    <location>
        <begin position="24"/>
        <end position="524"/>
    </location>
</feature>
<dbReference type="EMBL" id="KX700647">
    <property type="protein sequence ID" value="APD74603.1"/>
    <property type="molecule type" value="Genomic_DNA"/>
</dbReference>
<evidence type="ECO:0000256" key="9">
    <source>
        <dbReference type="SAM" id="MobiDB-lite"/>
    </source>
</evidence>
<reference evidence="13" key="1">
    <citation type="submission" date="2016-08" db="EMBL/GenBank/DDBJ databases">
        <title>VSG repertoire of Trypanosoma brucei EATRO 1125.</title>
        <authorList>
            <person name="Cross G.A."/>
        </authorList>
    </citation>
    <scope>NUCLEOTIDE SEQUENCE</scope>
    <source>
        <strain evidence="13">EATRO 1125</strain>
    </source>
</reference>
<feature type="region of interest" description="Disordered" evidence="9">
    <location>
        <begin position="74"/>
        <end position="98"/>
    </location>
</feature>
<dbReference type="GO" id="GO:0098552">
    <property type="term" value="C:side of membrane"/>
    <property type="evidence" value="ECO:0007669"/>
    <property type="project" value="UniProtKB-KW"/>
</dbReference>
<feature type="compositionally biased region" description="Polar residues" evidence="9">
    <location>
        <begin position="389"/>
        <end position="408"/>
    </location>
</feature>
<dbReference type="VEuPathDB" id="TriTrypDB:Tb427_000651300"/>
<evidence type="ECO:0000256" key="1">
    <source>
        <dbReference type="ARBA" id="ARBA00002523"/>
    </source>
</evidence>
<feature type="region of interest" description="Disordered" evidence="9">
    <location>
        <begin position="385"/>
        <end position="411"/>
    </location>
</feature>
<organism evidence="13">
    <name type="scientific">Trypanosoma brucei</name>
    <dbReference type="NCBI Taxonomy" id="5691"/>
    <lineage>
        <taxon>Eukaryota</taxon>
        <taxon>Discoba</taxon>
        <taxon>Euglenozoa</taxon>
        <taxon>Kinetoplastea</taxon>
        <taxon>Metakinetoplastina</taxon>
        <taxon>Trypanosomatida</taxon>
        <taxon>Trypanosomatidae</taxon>
        <taxon>Trypanosoma</taxon>
    </lineage>
</organism>
<protein>
    <submittedName>
        <fullName evidence="13">Variant surface glycoprotein 1125.4070</fullName>
    </submittedName>
</protein>
<evidence type="ECO:0000256" key="2">
    <source>
        <dbReference type="ARBA" id="ARBA00004609"/>
    </source>
</evidence>
<keyword evidence="7" id="KW-0325">Glycoprotein</keyword>
<dbReference type="Pfam" id="PF10659">
    <property type="entry name" value="Trypan_glycop_C"/>
    <property type="match status" value="1"/>
</dbReference>
<feature type="signal peptide" evidence="10">
    <location>
        <begin position="1"/>
        <end position="23"/>
    </location>
</feature>
<evidence type="ECO:0000259" key="11">
    <source>
        <dbReference type="Pfam" id="PF10659"/>
    </source>
</evidence>
<evidence type="ECO:0000256" key="4">
    <source>
        <dbReference type="ARBA" id="ARBA00022622"/>
    </source>
</evidence>
<proteinExistence type="predicted"/>
<evidence type="ECO:0000256" key="8">
    <source>
        <dbReference type="ARBA" id="ARBA00023288"/>
    </source>
</evidence>
<accession>A0A1J0R9T7</accession>
<dbReference type="Pfam" id="PF13206">
    <property type="entry name" value="VSG_B"/>
    <property type="match status" value="1"/>
</dbReference>
<sequence>MLSAFHSLGAVALLTATLPNSDAAAGANAAAHVTMCELLNLAKAGGQVDKPKNNPRTSLEHILDLNMSVSDKQWSDEFKTEPGPGQTKDFPNSYKQNEQKKHWETSWPMWFEAKRRAEQKKIGKPDGTEHRPIVKESQKKAARAIIQQIADKATILESQYTALASTGNDFGQAAAEQHLNKALTGEPTGSTPATPNTIAAIDTWANGCAPNSATKSILATFSCICISSTGSNTNECYNNAVSLDWSTQLNLQTALAQLTESCNYGPLKPATPEAIEAALATFRATAKTTGTGGTVEVTIGDDTGGGCDGATTKMCIKFGTLFRNAGSKGWGMIDWYNNLQKAAAELKKAQHTATQAAALATAIDTLKQEADATYKAAAQSRLTELDQATAKTSGQASGRPDTSTTKPNENCEDKAQENCTGICAYNKTEGKCKLTEKAQKEAEKANQEKGEKDGNKDRCTKHGTYKTKCEAENTAGQPPVCGFRKGKEGETDEPDKEKCRNGSFLVTKKFALSVVSAAFTALLF</sequence>
<dbReference type="AlphaFoldDB" id="A0A1J0R9T7"/>
<feature type="domain" description="Trypanosome variant surface glycoprotein C-terminal" evidence="11">
    <location>
        <begin position="411"/>
        <end position="523"/>
    </location>
</feature>
<comment type="function">
    <text evidence="1">VSG forms a coat on the surface of the parasite. The trypanosome evades the immune response of the host by expressing a series of antigenically distinct VSGs from an estimated 1000 VSG genes.</text>
</comment>
<keyword evidence="4" id="KW-0336">GPI-anchor</keyword>
<comment type="subcellular location">
    <subcellularLocation>
        <location evidence="2">Cell membrane</location>
        <topology evidence="2">Lipid-anchor</topology>
        <topology evidence="2">GPI-anchor</topology>
    </subcellularLocation>
</comment>
<evidence type="ECO:0000259" key="12">
    <source>
        <dbReference type="Pfam" id="PF13206"/>
    </source>
</evidence>
<keyword evidence="8" id="KW-0449">Lipoprotein</keyword>
<keyword evidence="5 10" id="KW-0732">Signal</keyword>
<dbReference type="InterPro" id="IPR025932">
    <property type="entry name" value="Trypano_VSG_B_N_dom"/>
</dbReference>
<evidence type="ECO:0000313" key="13">
    <source>
        <dbReference type="EMBL" id="APD74603.1"/>
    </source>
</evidence>